<dbReference type="PANTHER" id="PTHR12121">
    <property type="entry name" value="CARBON CATABOLITE REPRESSOR PROTEIN 4"/>
    <property type="match status" value="1"/>
</dbReference>
<dbReference type="GO" id="GO:0000175">
    <property type="term" value="F:3'-5'-RNA exonuclease activity"/>
    <property type="evidence" value="ECO:0007669"/>
    <property type="project" value="TreeGrafter"/>
</dbReference>
<dbReference type="SUPFAM" id="SSF56219">
    <property type="entry name" value="DNase I-like"/>
    <property type="match status" value="1"/>
</dbReference>
<sequence>MNEPKIFRVATFNIRFDNNEVPATSVNKVSSNVTGETPWQVRRVKVADTILFHRIDLVGIQEALYNQIKDLELLLGSNWGWVGVGRNDGKKSGEFVPIFYNKNRLKLLDSKHFWLSENPDIPGSIGWDAALTRVVTQARFQDLLTNSSFVWINTHFDHLGIKARLESSKLLLNHARKLASSSSPTVKVFLSGDFNCEESSEAYKLLTGVNHQDIIKSNDQKSITTMIFADTRYEINGLKGGSFGFSNTFTGFSEGTKQERIDFILVDNISISTRAVEVISHGVVSNLYDEMYISDHRPVISDLLIR</sequence>
<dbReference type="Gene3D" id="3.60.10.10">
    <property type="entry name" value="Endonuclease/exonuclease/phosphatase"/>
    <property type="match status" value="1"/>
</dbReference>
<gene>
    <name evidence="2" type="ORF">FMOSSE_LOCUS3279</name>
</gene>
<comment type="caution">
    <text evidence="2">The sequence shown here is derived from an EMBL/GenBank/DDBJ whole genome shotgun (WGS) entry which is preliminary data.</text>
</comment>
<dbReference type="Pfam" id="PF03372">
    <property type="entry name" value="Exo_endo_phos"/>
    <property type="match status" value="1"/>
</dbReference>
<dbReference type="PANTHER" id="PTHR12121:SF36">
    <property type="entry name" value="ENDONUCLEASE_EXONUCLEASE_PHOSPHATASE DOMAIN-CONTAINING PROTEIN"/>
    <property type="match status" value="1"/>
</dbReference>
<evidence type="ECO:0000313" key="3">
    <source>
        <dbReference type="Proteomes" id="UP000789375"/>
    </source>
</evidence>
<protein>
    <submittedName>
        <fullName evidence="2">12979_t:CDS:1</fullName>
    </submittedName>
</protein>
<dbReference type="CDD" id="cd09083">
    <property type="entry name" value="EEP-1"/>
    <property type="match status" value="1"/>
</dbReference>
<dbReference type="InterPro" id="IPR005135">
    <property type="entry name" value="Endo/exonuclease/phosphatase"/>
</dbReference>
<keyword evidence="3" id="KW-1185">Reference proteome</keyword>
<evidence type="ECO:0000313" key="2">
    <source>
        <dbReference type="EMBL" id="CAG8486067.1"/>
    </source>
</evidence>
<dbReference type="EMBL" id="CAJVPP010000473">
    <property type="protein sequence ID" value="CAG8486067.1"/>
    <property type="molecule type" value="Genomic_DNA"/>
</dbReference>
<organism evidence="2 3">
    <name type="scientific">Funneliformis mosseae</name>
    <name type="common">Endomycorrhizal fungus</name>
    <name type="synonym">Glomus mosseae</name>
    <dbReference type="NCBI Taxonomy" id="27381"/>
    <lineage>
        <taxon>Eukaryota</taxon>
        <taxon>Fungi</taxon>
        <taxon>Fungi incertae sedis</taxon>
        <taxon>Mucoromycota</taxon>
        <taxon>Glomeromycotina</taxon>
        <taxon>Glomeromycetes</taxon>
        <taxon>Glomerales</taxon>
        <taxon>Glomeraceae</taxon>
        <taxon>Funneliformis</taxon>
    </lineage>
</organism>
<proteinExistence type="predicted"/>
<dbReference type="InterPro" id="IPR050410">
    <property type="entry name" value="CCR4/nocturin_mRNA_transcr"/>
</dbReference>
<name>A0A9N8ZBD1_FUNMO</name>
<evidence type="ECO:0000259" key="1">
    <source>
        <dbReference type="Pfam" id="PF03372"/>
    </source>
</evidence>
<dbReference type="InterPro" id="IPR036691">
    <property type="entry name" value="Endo/exonu/phosph_ase_sf"/>
</dbReference>
<dbReference type="Proteomes" id="UP000789375">
    <property type="component" value="Unassembled WGS sequence"/>
</dbReference>
<feature type="domain" description="Endonuclease/exonuclease/phosphatase" evidence="1">
    <location>
        <begin position="10"/>
        <end position="296"/>
    </location>
</feature>
<reference evidence="2" key="1">
    <citation type="submission" date="2021-06" db="EMBL/GenBank/DDBJ databases">
        <authorList>
            <person name="Kallberg Y."/>
            <person name="Tangrot J."/>
            <person name="Rosling A."/>
        </authorList>
    </citation>
    <scope>NUCLEOTIDE SEQUENCE</scope>
    <source>
        <strain evidence="2">87-6 pot B 2015</strain>
    </source>
</reference>
<accession>A0A9N8ZBD1</accession>
<dbReference type="AlphaFoldDB" id="A0A9N8ZBD1"/>